<proteinExistence type="predicted"/>
<organism evidence="1 2">
    <name type="scientific">Paracoccus nototheniae</name>
    <dbReference type="NCBI Taxonomy" id="2489002"/>
    <lineage>
        <taxon>Bacteria</taxon>
        <taxon>Pseudomonadati</taxon>
        <taxon>Pseudomonadota</taxon>
        <taxon>Alphaproteobacteria</taxon>
        <taxon>Rhodobacterales</taxon>
        <taxon>Paracoccaceae</taxon>
        <taxon>Paracoccus</taxon>
    </lineage>
</organism>
<dbReference type="RefSeq" id="WP_131573517.1">
    <property type="nucleotide sequence ID" value="NZ_CBCSAJ010000011.1"/>
</dbReference>
<accession>A0ABW4E1J5</accession>
<gene>
    <name evidence="1" type="ORF">ACFQ5P_16925</name>
</gene>
<keyword evidence="2" id="KW-1185">Reference proteome</keyword>
<name>A0ABW4E1J5_9RHOB</name>
<reference evidence="2" key="1">
    <citation type="journal article" date="2019" name="Int. J. Syst. Evol. Microbiol.">
        <title>The Global Catalogue of Microorganisms (GCM) 10K type strain sequencing project: providing services to taxonomists for standard genome sequencing and annotation.</title>
        <authorList>
            <consortium name="The Broad Institute Genomics Platform"/>
            <consortium name="The Broad Institute Genome Sequencing Center for Infectious Disease"/>
            <person name="Wu L."/>
            <person name="Ma J."/>
        </authorList>
    </citation>
    <scope>NUCLEOTIDE SEQUENCE [LARGE SCALE GENOMIC DNA]</scope>
    <source>
        <strain evidence="2">CCM 8875</strain>
    </source>
</reference>
<sequence length="89" mass="9536">MTDATLTFDGLPPLTGMVETGGDYLRFRTSPSLSMEDLDGLRDGVVVMDGASEDVVLESAHPRHPTPGLEDGPDELELTLRRIQPAAKG</sequence>
<dbReference type="EMBL" id="JBHTOQ010000038">
    <property type="protein sequence ID" value="MFD1482983.1"/>
    <property type="molecule type" value="Genomic_DNA"/>
</dbReference>
<evidence type="ECO:0000313" key="2">
    <source>
        <dbReference type="Proteomes" id="UP001597302"/>
    </source>
</evidence>
<dbReference type="Proteomes" id="UP001597302">
    <property type="component" value="Unassembled WGS sequence"/>
</dbReference>
<protein>
    <submittedName>
        <fullName evidence="1">Uncharacterized protein</fullName>
    </submittedName>
</protein>
<comment type="caution">
    <text evidence="1">The sequence shown here is derived from an EMBL/GenBank/DDBJ whole genome shotgun (WGS) entry which is preliminary data.</text>
</comment>
<evidence type="ECO:0000313" key="1">
    <source>
        <dbReference type="EMBL" id="MFD1482983.1"/>
    </source>
</evidence>